<dbReference type="Proteomes" id="UP000015100">
    <property type="component" value="Unassembled WGS sequence"/>
</dbReference>
<accession>S8A7Y5</accession>
<name>S8A7Y5_DACHA</name>
<protein>
    <submittedName>
        <fullName evidence="1">Uncharacterized protein</fullName>
    </submittedName>
</protein>
<dbReference type="OrthoDB" id="10495250at2759"/>
<reference evidence="2" key="2">
    <citation type="submission" date="2013-04" db="EMBL/GenBank/DDBJ databases">
        <title>Genomic mechanisms accounting for the adaptation to parasitism in nematode-trapping fungi.</title>
        <authorList>
            <person name="Ahren D.G."/>
        </authorList>
    </citation>
    <scope>NUCLEOTIDE SEQUENCE [LARGE SCALE GENOMIC DNA]</scope>
    <source>
        <strain evidence="2">CBS 200.50</strain>
    </source>
</reference>
<dbReference type="EMBL" id="AQGS01000487">
    <property type="protein sequence ID" value="EPS39130.1"/>
    <property type="molecule type" value="Genomic_DNA"/>
</dbReference>
<gene>
    <name evidence="1" type="ORF">H072_7082</name>
</gene>
<organism evidence="1 2">
    <name type="scientific">Dactylellina haptotyla (strain CBS 200.50)</name>
    <name type="common">Nematode-trapping fungus</name>
    <name type="synonym">Monacrosporium haptotylum</name>
    <dbReference type="NCBI Taxonomy" id="1284197"/>
    <lineage>
        <taxon>Eukaryota</taxon>
        <taxon>Fungi</taxon>
        <taxon>Dikarya</taxon>
        <taxon>Ascomycota</taxon>
        <taxon>Pezizomycotina</taxon>
        <taxon>Orbiliomycetes</taxon>
        <taxon>Orbiliales</taxon>
        <taxon>Orbiliaceae</taxon>
        <taxon>Dactylellina</taxon>
    </lineage>
</organism>
<dbReference type="HOGENOM" id="CLU_1023152_0_0_1"/>
<keyword evidence="2" id="KW-1185">Reference proteome</keyword>
<evidence type="ECO:0000313" key="2">
    <source>
        <dbReference type="Proteomes" id="UP000015100"/>
    </source>
</evidence>
<evidence type="ECO:0000313" key="1">
    <source>
        <dbReference type="EMBL" id="EPS39130.1"/>
    </source>
</evidence>
<comment type="caution">
    <text evidence="1">The sequence shown here is derived from an EMBL/GenBank/DDBJ whole genome shotgun (WGS) entry which is preliminary data.</text>
</comment>
<sequence>MGDATFEVTLMREWLDRFTVLGLPTVDILENLERYRIPSSIPGSNSDSVINVLVVNSSYHAWEHIVFSKTISCIFDILNRHTPKILRKKSIKGGYYYHLREILIEPNDMARTATFLVAVAAIKRPNDLDLQWRDQTAKPSQLSLWNTFFEILSISDDGLETAIKTWENMANKWALIMLHILRTQKKLQSESSLCSPQGIFKSLKDKTKVQRFVSECLKAGCDRYAIGEKSLAASRAEVMQIRYYNFVLLEIWWPLSLVGRRSDIVDFENFGA</sequence>
<reference evidence="1 2" key="1">
    <citation type="journal article" date="2013" name="PLoS Genet.">
        <title>Genomic mechanisms accounting for the adaptation to parasitism in nematode-trapping fungi.</title>
        <authorList>
            <person name="Meerupati T."/>
            <person name="Andersson K.M."/>
            <person name="Friman E."/>
            <person name="Kumar D."/>
            <person name="Tunlid A."/>
            <person name="Ahren D."/>
        </authorList>
    </citation>
    <scope>NUCLEOTIDE SEQUENCE [LARGE SCALE GENOMIC DNA]</scope>
    <source>
        <strain evidence="1 2">CBS 200.50</strain>
    </source>
</reference>
<proteinExistence type="predicted"/>
<dbReference type="AlphaFoldDB" id="S8A7Y5"/>